<dbReference type="AlphaFoldDB" id="A0A1F5N837"/>
<dbReference type="InterPro" id="IPR036439">
    <property type="entry name" value="Dockerin_dom_sf"/>
</dbReference>
<dbReference type="EMBL" id="MFEH01000006">
    <property type="protein sequence ID" value="OGE73590.1"/>
    <property type="molecule type" value="Genomic_DNA"/>
</dbReference>
<reference evidence="4 5" key="1">
    <citation type="journal article" date="2016" name="Nat. Commun.">
        <title>Thousands of microbial genomes shed light on interconnected biogeochemical processes in an aquifer system.</title>
        <authorList>
            <person name="Anantharaman K."/>
            <person name="Brown C.T."/>
            <person name="Hug L.A."/>
            <person name="Sharon I."/>
            <person name="Castelle C.J."/>
            <person name="Probst A.J."/>
            <person name="Thomas B.C."/>
            <person name="Singh A."/>
            <person name="Wilkins M.J."/>
            <person name="Karaoz U."/>
            <person name="Brodie E.L."/>
            <person name="Williams K.H."/>
            <person name="Hubbard S.S."/>
            <person name="Banfield J.F."/>
        </authorList>
    </citation>
    <scope>NUCLEOTIDE SEQUENCE [LARGE SCALE GENOMIC DNA]</scope>
</reference>
<feature type="domain" description="Dockerin" evidence="3">
    <location>
        <begin position="667"/>
        <end position="723"/>
    </location>
</feature>
<dbReference type="STRING" id="1817821.A2717_00015"/>
<dbReference type="GO" id="GO:0000272">
    <property type="term" value="P:polysaccharide catabolic process"/>
    <property type="evidence" value="ECO:0007669"/>
    <property type="project" value="InterPro"/>
</dbReference>
<evidence type="ECO:0000259" key="3">
    <source>
        <dbReference type="PROSITE" id="PS51766"/>
    </source>
</evidence>
<dbReference type="PROSITE" id="PS51766">
    <property type="entry name" value="DOCKERIN"/>
    <property type="match status" value="1"/>
</dbReference>
<dbReference type="Gene3D" id="1.10.1330.10">
    <property type="entry name" value="Dockerin domain"/>
    <property type="match status" value="1"/>
</dbReference>
<sequence length="723" mass="79427">MKQIKNNHLTIILLLAILASLFVSVPKVSAATIGTNTFTTGWATFGQVVPQGVAFQGLQVGSFPTQTDVKNRWADGSIKFAIVTANITSAGSYAINTASTSSGLLTPSNPSASVTFNISGINYIANLPNTVSSDLWLNGPLVKEWRNVVTPMAGATPHPLLRVYFDTRVYSDGKARVDIDVENTLDVTGGDDVTYDVNINIGGSQIFSQSGINHFYLTRWRKVYTTNGLVEAETYHDFSPFITSGLIPNYDASLMTNTNYSFNGTYVGTKDGRTYQDFGILGKGGATVQDMWSPGGRSELALYPEWIAQYIGFRTQNLRQYTLLSGNQAGSWSVHIRQSNGFLISSEQHPNYFLDSRCGGGPDCPLGNLNLNNNLSGYNNQHASSYTYIPYLISGDRYYMDETQFYGNMAVLSVWPACGPNYSFCRAGGVVLDGEEARGIAWSVRNIVDAALISPDADAYKTYFTNIANNNLVALDQFSNGQRTRKGFYVNPYGSNFEYYTYFTDGQVHQPQWQNNYVAWVLDHALSAGFSAGTATRNRIAAYQLKLFNSEAVGYPRAHAAPYYPSTGTMSDENTITWIPTMGELYTFNIANNPNFGPADLFSGYYGPDARISLIIAIKAGMPGAQEAYDWLMTKLYPSDFTGKMAISLSGSPSPTPPPPPPPPPTPQPIVGDINLDHIVNSIDYSILNSDWFTSNSRSDLNRDQIVNAIDYSLLNANWLRTW</sequence>
<gene>
    <name evidence="4" type="ORF">A2717_00015</name>
</gene>
<evidence type="ECO:0000256" key="2">
    <source>
        <dbReference type="SAM" id="SignalP"/>
    </source>
</evidence>
<organism evidence="4 5">
    <name type="scientific">Candidatus Doudnabacteria bacterium RIFCSPHIGHO2_01_FULL_41_86</name>
    <dbReference type="NCBI Taxonomy" id="1817821"/>
    <lineage>
        <taxon>Bacteria</taxon>
        <taxon>Candidatus Doudnaibacteriota</taxon>
    </lineage>
</organism>
<protein>
    <recommendedName>
        <fullName evidence="3">Dockerin domain-containing protein</fullName>
    </recommendedName>
</protein>
<feature type="region of interest" description="Disordered" evidence="1">
    <location>
        <begin position="648"/>
        <end position="668"/>
    </location>
</feature>
<dbReference type="Proteomes" id="UP000177610">
    <property type="component" value="Unassembled WGS sequence"/>
</dbReference>
<keyword evidence="2" id="KW-0732">Signal</keyword>
<name>A0A1F5N837_9BACT</name>
<evidence type="ECO:0000256" key="1">
    <source>
        <dbReference type="SAM" id="MobiDB-lite"/>
    </source>
</evidence>
<dbReference type="SUPFAM" id="SSF63446">
    <property type="entry name" value="Type I dockerin domain"/>
    <property type="match status" value="1"/>
</dbReference>
<feature type="compositionally biased region" description="Pro residues" evidence="1">
    <location>
        <begin position="654"/>
        <end position="668"/>
    </location>
</feature>
<comment type="caution">
    <text evidence="4">The sequence shown here is derived from an EMBL/GenBank/DDBJ whole genome shotgun (WGS) entry which is preliminary data.</text>
</comment>
<accession>A0A1F5N837</accession>
<proteinExistence type="predicted"/>
<evidence type="ECO:0000313" key="4">
    <source>
        <dbReference type="EMBL" id="OGE73590.1"/>
    </source>
</evidence>
<feature type="signal peptide" evidence="2">
    <location>
        <begin position="1"/>
        <end position="30"/>
    </location>
</feature>
<dbReference type="InterPro" id="IPR016134">
    <property type="entry name" value="Dockerin_dom"/>
</dbReference>
<feature type="chain" id="PRO_5009520089" description="Dockerin domain-containing protein" evidence="2">
    <location>
        <begin position="31"/>
        <end position="723"/>
    </location>
</feature>
<evidence type="ECO:0000313" key="5">
    <source>
        <dbReference type="Proteomes" id="UP000177610"/>
    </source>
</evidence>